<sequence length="130" mass="14663">MGIREEVYYEGGPHIGDLILNSLIGLTVVGLPLAVGAIVRALWLRFRITDRRISVTGGWRGRDRTDIIYSEVVKIVKVPRGIGFWGDMVLTLRNGSRLEMRAVPNFRETYDYINERVTAKNPLYSGAAKK</sequence>
<dbReference type="RefSeq" id="WP_006195532.1">
    <property type="nucleotide sequence ID" value="NZ_CAWMRI010000015.1"/>
</dbReference>
<feature type="transmembrane region" description="Helical" evidence="1">
    <location>
        <begin position="18"/>
        <end position="43"/>
    </location>
</feature>
<keyword evidence="1" id="KW-0812">Transmembrane</keyword>
<dbReference type="OrthoDB" id="512269at2"/>
<keyword evidence="1" id="KW-1133">Transmembrane helix</keyword>
<dbReference type="Proteomes" id="UP000076555">
    <property type="component" value="Unassembled WGS sequence"/>
</dbReference>
<name>A0A166KVU2_NODSP</name>
<dbReference type="Pfam" id="PF03703">
    <property type="entry name" value="bPH_2"/>
    <property type="match status" value="1"/>
</dbReference>
<evidence type="ECO:0000256" key="1">
    <source>
        <dbReference type="SAM" id="Phobius"/>
    </source>
</evidence>
<comment type="caution">
    <text evidence="3">The sequence shown here is derived from an EMBL/GenBank/DDBJ whole genome shotgun (WGS) entry which is preliminary data.</text>
</comment>
<dbReference type="EMBL" id="LWAJ01000015">
    <property type="protein sequence ID" value="KZL51603.1"/>
    <property type="molecule type" value="Genomic_DNA"/>
</dbReference>
<evidence type="ECO:0000259" key="2">
    <source>
        <dbReference type="Pfam" id="PF03703"/>
    </source>
</evidence>
<protein>
    <submittedName>
        <fullName evidence="3">Ribonuclease P</fullName>
    </submittedName>
</protein>
<dbReference type="AlphaFoldDB" id="A0A166KVU2"/>
<dbReference type="InterPro" id="IPR005182">
    <property type="entry name" value="YdbS-like_PH"/>
</dbReference>
<gene>
    <name evidence="3" type="ORF">A2T98_01725</name>
</gene>
<dbReference type="PANTHER" id="PTHR35688:SF2">
    <property type="entry name" value="NAD(P)-LINKED OXIDOREDUCTASE SUPERFAMILY PROTEIN"/>
    <property type="match status" value="1"/>
</dbReference>
<evidence type="ECO:0000313" key="3">
    <source>
        <dbReference type="EMBL" id="KZL51603.1"/>
    </source>
</evidence>
<accession>A0A166KVU2</accession>
<feature type="domain" description="YdbS-like PH" evidence="2">
    <location>
        <begin position="43"/>
        <end position="113"/>
    </location>
</feature>
<dbReference type="GeneID" id="78017732"/>
<reference evidence="3 4" key="1">
    <citation type="submission" date="2016-04" db="EMBL/GenBank/DDBJ databases">
        <title>Draft Genome Assembly of the Bloom-forming Cyanobacterium Nodularia spumigena Strain CENA596 in Shrimp Production Ponds.</title>
        <authorList>
            <person name="Popin R.V."/>
            <person name="Rigonato J."/>
            <person name="Abreu V.A."/>
            <person name="Andreote A.P."/>
            <person name="Silveira S.B."/>
            <person name="Odebrecht C."/>
            <person name="Fiore M.F."/>
        </authorList>
    </citation>
    <scope>NUCLEOTIDE SEQUENCE [LARGE SCALE GENOMIC DNA]</scope>
    <source>
        <strain evidence="3 4">CENA596</strain>
    </source>
</reference>
<dbReference type="PANTHER" id="PTHR35688">
    <property type="entry name" value="NAD(P)-LINKED OXIDOREDUCTASE SUPERFAMILY PROTEIN"/>
    <property type="match status" value="1"/>
</dbReference>
<evidence type="ECO:0000313" key="4">
    <source>
        <dbReference type="Proteomes" id="UP000076555"/>
    </source>
</evidence>
<organism evidence="3 4">
    <name type="scientific">Nodularia spumigena CENA596</name>
    <dbReference type="NCBI Taxonomy" id="1819295"/>
    <lineage>
        <taxon>Bacteria</taxon>
        <taxon>Bacillati</taxon>
        <taxon>Cyanobacteriota</taxon>
        <taxon>Cyanophyceae</taxon>
        <taxon>Nostocales</taxon>
        <taxon>Nodulariaceae</taxon>
        <taxon>Nodularia</taxon>
    </lineage>
</organism>
<proteinExistence type="predicted"/>
<keyword evidence="1" id="KW-0472">Membrane</keyword>